<accession>A0A7I7JJ29</accession>
<evidence type="ECO:0000313" key="3">
    <source>
        <dbReference type="Proteomes" id="UP000466997"/>
    </source>
</evidence>
<name>A0A7I7JJ29_9MYCO</name>
<gene>
    <name evidence="2" type="ORF">MNVM_03250</name>
</gene>
<organism evidence="2 3">
    <name type="scientific">Mycobacterium novum</name>
    <dbReference type="NCBI Taxonomy" id="2492438"/>
    <lineage>
        <taxon>Bacteria</taxon>
        <taxon>Bacillati</taxon>
        <taxon>Actinomycetota</taxon>
        <taxon>Actinomycetes</taxon>
        <taxon>Mycobacteriales</taxon>
        <taxon>Mycobacteriaceae</taxon>
        <taxon>Mycobacterium</taxon>
    </lineage>
</organism>
<sequence>MTAARAVPAGTAVPGAPVVRPARAASLVRAVPGVPAERPGRVERLVSQVNPDSPDAPAD</sequence>
<keyword evidence="3" id="KW-1185">Reference proteome</keyword>
<dbReference type="KEGG" id="mnm:MNVM_03250"/>
<evidence type="ECO:0000256" key="1">
    <source>
        <dbReference type="SAM" id="MobiDB-lite"/>
    </source>
</evidence>
<dbReference type="AlphaFoldDB" id="A0A7I7JJ29"/>
<protein>
    <submittedName>
        <fullName evidence="2">Uncharacterized protein</fullName>
    </submittedName>
</protein>
<reference evidence="2 3" key="1">
    <citation type="journal article" date="2019" name="Emerg. Microbes Infect.">
        <title>Comprehensive subspecies identification of 175 nontuberculous mycobacteria species based on 7547 genomic profiles.</title>
        <authorList>
            <person name="Matsumoto Y."/>
            <person name="Kinjo T."/>
            <person name="Motooka D."/>
            <person name="Nabeya D."/>
            <person name="Jung N."/>
            <person name="Uechi K."/>
            <person name="Horii T."/>
            <person name="Iida T."/>
            <person name="Fujita J."/>
            <person name="Nakamura S."/>
        </authorList>
    </citation>
    <scope>NUCLEOTIDE SEQUENCE [LARGE SCALE GENOMIC DNA]</scope>
    <source>
        <strain evidence="2 3">JCM 6391</strain>
    </source>
</reference>
<proteinExistence type="predicted"/>
<evidence type="ECO:0000313" key="2">
    <source>
        <dbReference type="EMBL" id="BBX11244.1"/>
    </source>
</evidence>
<feature type="region of interest" description="Disordered" evidence="1">
    <location>
        <begin position="39"/>
        <end position="59"/>
    </location>
</feature>
<dbReference type="EMBL" id="AP022562">
    <property type="protein sequence ID" value="BBX11244.1"/>
    <property type="molecule type" value="Genomic_DNA"/>
</dbReference>
<dbReference type="Proteomes" id="UP000466997">
    <property type="component" value="Chromosome"/>
</dbReference>